<keyword evidence="4" id="KW-1185">Reference proteome</keyword>
<feature type="signal peptide" evidence="2">
    <location>
        <begin position="1"/>
        <end position="25"/>
    </location>
</feature>
<keyword evidence="2" id="KW-0732">Signal</keyword>
<feature type="chain" id="PRO_5047109929" evidence="2">
    <location>
        <begin position="26"/>
        <end position="182"/>
    </location>
</feature>
<feature type="compositionally biased region" description="Low complexity" evidence="1">
    <location>
        <begin position="33"/>
        <end position="81"/>
    </location>
</feature>
<feature type="compositionally biased region" description="Polar residues" evidence="1">
    <location>
        <begin position="84"/>
        <end position="94"/>
    </location>
</feature>
<dbReference type="InterPro" id="IPR024572">
    <property type="entry name" value="RcnB"/>
</dbReference>
<dbReference type="Proteomes" id="UP001605250">
    <property type="component" value="Unassembled WGS sequence"/>
</dbReference>
<reference evidence="3 4" key="1">
    <citation type="submission" date="2024-07" db="EMBL/GenBank/DDBJ databases">
        <title>Novel bacterial strain Erwinia sp. OPT-41 promoting growth of various crops.</title>
        <authorList>
            <person name="Egorshina A."/>
            <person name="Lukyantsev M.A."/>
            <person name="Golubev S.N."/>
            <person name="Muratova A.Y."/>
            <person name="Bulygina E.A."/>
        </authorList>
    </citation>
    <scope>NUCLEOTIDE SEQUENCE [LARGE SCALE GENOMIC DNA]</scope>
    <source>
        <strain evidence="3 4">OPT-41</strain>
    </source>
</reference>
<protein>
    <submittedName>
        <fullName evidence="3">RcnB family protein</fullName>
    </submittedName>
</protein>
<gene>
    <name evidence="3" type="ORF">AB3U87_15815</name>
</gene>
<evidence type="ECO:0000256" key="1">
    <source>
        <dbReference type="SAM" id="MobiDB-lite"/>
    </source>
</evidence>
<proteinExistence type="predicted"/>
<dbReference type="Pfam" id="PF11776">
    <property type="entry name" value="RcnB"/>
    <property type="match status" value="1"/>
</dbReference>
<evidence type="ECO:0000313" key="3">
    <source>
        <dbReference type="EMBL" id="MFG6077825.1"/>
    </source>
</evidence>
<evidence type="ECO:0000256" key="2">
    <source>
        <dbReference type="SAM" id="SignalP"/>
    </source>
</evidence>
<evidence type="ECO:0000313" key="4">
    <source>
        <dbReference type="Proteomes" id="UP001605250"/>
    </source>
</evidence>
<dbReference type="Gene3D" id="3.10.450.160">
    <property type="entry name" value="inner membrane protein cigr"/>
    <property type="match status" value="1"/>
</dbReference>
<feature type="region of interest" description="Disordered" evidence="1">
    <location>
        <begin position="28"/>
        <end position="102"/>
    </location>
</feature>
<organism evidence="3 4">
    <name type="scientific">Erwinia plantamica</name>
    <dbReference type="NCBI Taxonomy" id="3237104"/>
    <lineage>
        <taxon>Bacteria</taxon>
        <taxon>Pseudomonadati</taxon>
        <taxon>Pseudomonadota</taxon>
        <taxon>Gammaproteobacteria</taxon>
        <taxon>Enterobacterales</taxon>
        <taxon>Erwiniaceae</taxon>
        <taxon>Erwinia</taxon>
    </lineage>
</organism>
<dbReference type="RefSeq" id="WP_394149678.1">
    <property type="nucleotide sequence ID" value="NZ_JBGCUC010000015.1"/>
</dbReference>
<sequence length="182" mass="19383">MSKSTSILFSAFLLAATPLVSTAFAEDVQTQQDPAAAAPATDAPAANTPATDAPATDAPATDAPATDAPATDAPAAAPIAPEAQTPSQAQTPSGETAAPQRDPAHPYEIQYFFADFQRFTIGSVVPDRYRTKKYEIVDWKTRNLPAPEQGTSWTYMGGNYVQISKEDGRILKVESGDIFYKQ</sequence>
<name>A0ABW7CNN6_9GAMM</name>
<accession>A0ABW7CNN6</accession>
<comment type="caution">
    <text evidence="3">The sequence shown here is derived from an EMBL/GenBank/DDBJ whole genome shotgun (WGS) entry which is preliminary data.</text>
</comment>
<dbReference type="EMBL" id="JBGCUC010000015">
    <property type="protein sequence ID" value="MFG6077825.1"/>
    <property type="molecule type" value="Genomic_DNA"/>
</dbReference>